<dbReference type="Gene3D" id="3.40.50.12230">
    <property type="match status" value="1"/>
</dbReference>
<dbReference type="EC" id="2.1.2.9" evidence="6"/>
<evidence type="ECO:0000256" key="2">
    <source>
        <dbReference type="ARBA" id="ARBA00010759"/>
    </source>
</evidence>
<evidence type="ECO:0000259" key="8">
    <source>
        <dbReference type="Pfam" id="PF02911"/>
    </source>
</evidence>
<protein>
    <recommendedName>
        <fullName evidence="5 6">Multifunctional fusion protein</fullName>
    </recommendedName>
    <domain>
        <recommendedName>
            <fullName evidence="5">Peptide deformylase</fullName>
            <shortName evidence="5">PDF</shortName>
            <ecNumber evidence="5">3.5.1.88</ecNumber>
        </recommendedName>
        <alternativeName>
            <fullName evidence="5">Polypeptide deformylase</fullName>
        </alternativeName>
    </domain>
    <domain>
        <recommendedName>
            <fullName evidence="6">Methionyl-tRNA formyltransferase</fullName>
            <ecNumber evidence="6">2.1.2.9</ecNumber>
        </recommendedName>
    </domain>
</protein>
<feature type="active site" evidence="5">
    <location>
        <position position="140"/>
    </location>
</feature>
<dbReference type="GO" id="GO:0004479">
    <property type="term" value="F:methionyl-tRNA formyltransferase activity"/>
    <property type="evidence" value="ECO:0007669"/>
    <property type="project" value="UniProtKB-UniRule"/>
</dbReference>
<name>A0A1F5E859_9BACT</name>
<dbReference type="NCBIfam" id="NF001159">
    <property type="entry name" value="PRK00150.1-3"/>
    <property type="match status" value="1"/>
</dbReference>
<dbReference type="InterPro" id="IPR036821">
    <property type="entry name" value="Peptide_deformylase_sf"/>
</dbReference>
<feature type="domain" description="Formyl transferase N-terminal" evidence="7">
    <location>
        <begin position="158"/>
        <end position="333"/>
    </location>
</feature>
<dbReference type="PANTHER" id="PTHR11138:SF5">
    <property type="entry name" value="METHIONYL-TRNA FORMYLTRANSFERASE, MITOCHONDRIAL"/>
    <property type="match status" value="1"/>
</dbReference>
<comment type="function">
    <text evidence="5">Removes the formyl group from the N-terminal Met of newly synthesized proteins. Requires at least a dipeptide for an efficient rate of reaction. N-terminal L-methionine is a prerequisite for activity but the enzyme has broad specificity at other positions.</text>
</comment>
<dbReference type="CDD" id="cd00487">
    <property type="entry name" value="Pep_deformylase"/>
    <property type="match status" value="1"/>
</dbReference>
<dbReference type="Pfam" id="PF00551">
    <property type="entry name" value="Formyl_trans_N"/>
    <property type="match status" value="1"/>
</dbReference>
<dbReference type="HAMAP" id="MF_00163">
    <property type="entry name" value="Pep_deformylase"/>
    <property type="match status" value="1"/>
</dbReference>
<sequence length="441" mass="49344">MKLEILTDPNPILRKPTEEVARFDMELQTLIDDMVETMRANDGIGLAAPQVGVSKKIVVCEFEPTSKNDYPGFPLTVICNPKIKTKSNKECKMVEGCLSFPGIGIMVKRPKDVQVVGLDRYGKPIEIEADKLFSRVMQHEIDHLNSTLMIDHIEAADIVFFSTGKFGLKTLEALNSDPQYRIRAVVTDSKKLKCRGKNIESSPVKELAKKLGLNVVEITSLDEEFTKKLKKLKPDLGVVIDFGYIIPKYLFEIPKFGIVNVHPSLLPKYRGPTPIQSSILDGAKKTGVTIIKIDEGVDSGPILSQAEARLTKSANFEILYDYLAEAGAGLLLDTLPYYLTHELKPTNQNEAKASYSKMFTKKDGEVTLQTPAVEVERKIKAFYPWPGVYINLNNLTIQITAAHFDREKNLVIDRVKPAGKGEMNYDDFKRGHKILLTFPNS</sequence>
<evidence type="ECO:0000256" key="5">
    <source>
        <dbReference type="HAMAP-Rule" id="MF_00163"/>
    </source>
</evidence>
<dbReference type="CDD" id="cd08646">
    <property type="entry name" value="FMT_core_Met-tRNA-FMT_N"/>
    <property type="match status" value="1"/>
</dbReference>
<comment type="similarity">
    <text evidence="1 6">Belongs to the Fmt family.</text>
</comment>
<dbReference type="Proteomes" id="UP000178583">
    <property type="component" value="Unassembled WGS sequence"/>
</dbReference>
<dbReference type="EC" id="3.5.1.88" evidence="5"/>
<dbReference type="InterPro" id="IPR005794">
    <property type="entry name" value="Fmt"/>
</dbReference>
<comment type="similarity">
    <text evidence="2 5">Belongs to the polypeptide deformylase family.</text>
</comment>
<evidence type="ECO:0000256" key="4">
    <source>
        <dbReference type="ARBA" id="ARBA00022917"/>
    </source>
</evidence>
<keyword evidence="4 6" id="KW-0648">Protein biosynthesis</keyword>
<dbReference type="PANTHER" id="PTHR11138">
    <property type="entry name" value="METHIONYL-TRNA FORMYLTRANSFERASE"/>
    <property type="match status" value="1"/>
</dbReference>
<evidence type="ECO:0000313" key="10">
    <source>
        <dbReference type="Proteomes" id="UP000178583"/>
    </source>
</evidence>
<dbReference type="STRING" id="1797472.A2215_03820"/>
<dbReference type="Gene3D" id="3.90.45.10">
    <property type="entry name" value="Peptide deformylase"/>
    <property type="match status" value="1"/>
</dbReference>
<dbReference type="PRINTS" id="PR01576">
    <property type="entry name" value="PDEFORMYLASE"/>
</dbReference>
<dbReference type="AlphaFoldDB" id="A0A1F5E859"/>
<feature type="binding site" evidence="5">
    <location>
        <position position="139"/>
    </location>
    <ligand>
        <name>Fe cation</name>
        <dbReference type="ChEBI" id="CHEBI:24875"/>
    </ligand>
</feature>
<feature type="binding site" evidence="6">
    <location>
        <begin position="264"/>
        <end position="267"/>
    </location>
    <ligand>
        <name>(6S)-5,6,7,8-tetrahydrofolate</name>
        <dbReference type="ChEBI" id="CHEBI:57453"/>
    </ligand>
</feature>
<dbReference type="InterPro" id="IPR023635">
    <property type="entry name" value="Peptide_deformylase"/>
</dbReference>
<dbReference type="Pfam" id="PF01327">
    <property type="entry name" value="Pep_deformylase"/>
    <property type="match status" value="1"/>
</dbReference>
<evidence type="ECO:0000256" key="3">
    <source>
        <dbReference type="ARBA" id="ARBA00022679"/>
    </source>
</evidence>
<evidence type="ECO:0000313" key="9">
    <source>
        <dbReference type="EMBL" id="OGD63496.1"/>
    </source>
</evidence>
<keyword evidence="5" id="KW-0479">Metal-binding</keyword>
<organism evidence="9 10">
    <name type="scientific">Candidatus Berkelbacteria bacterium RIFOXYA2_FULL_43_10</name>
    <dbReference type="NCBI Taxonomy" id="1797472"/>
    <lineage>
        <taxon>Bacteria</taxon>
        <taxon>Candidatus Berkelbacteria</taxon>
    </lineage>
</organism>
<comment type="cofactor">
    <cofactor evidence="5">
        <name>Fe(2+)</name>
        <dbReference type="ChEBI" id="CHEBI:29033"/>
    </cofactor>
    <text evidence="5">Binds 1 Fe(2+) ion.</text>
</comment>
<keyword evidence="5" id="KW-0408">Iron</keyword>
<dbReference type="Pfam" id="PF02911">
    <property type="entry name" value="Formyl_trans_C"/>
    <property type="match status" value="1"/>
</dbReference>
<feature type="binding site" evidence="5">
    <location>
        <position position="143"/>
    </location>
    <ligand>
        <name>Fe cation</name>
        <dbReference type="ChEBI" id="CHEBI:24875"/>
    </ligand>
</feature>
<dbReference type="InterPro" id="IPR041711">
    <property type="entry name" value="Met-tRNA-FMT_N"/>
</dbReference>
<accession>A0A1F5E859</accession>
<proteinExistence type="inferred from homology"/>
<dbReference type="InterPro" id="IPR036477">
    <property type="entry name" value="Formyl_transf_N_sf"/>
</dbReference>
<dbReference type="HAMAP" id="MF_00182">
    <property type="entry name" value="Formyl_trans"/>
    <property type="match status" value="1"/>
</dbReference>
<reference evidence="9 10" key="1">
    <citation type="journal article" date="2016" name="Nat. Commun.">
        <title>Thousands of microbial genomes shed light on interconnected biogeochemical processes in an aquifer system.</title>
        <authorList>
            <person name="Anantharaman K."/>
            <person name="Brown C.T."/>
            <person name="Hug L.A."/>
            <person name="Sharon I."/>
            <person name="Castelle C.J."/>
            <person name="Probst A.J."/>
            <person name="Thomas B.C."/>
            <person name="Singh A."/>
            <person name="Wilkins M.J."/>
            <person name="Karaoz U."/>
            <person name="Brodie E.L."/>
            <person name="Williams K.H."/>
            <person name="Hubbard S.S."/>
            <person name="Banfield J.F."/>
        </authorList>
    </citation>
    <scope>NUCLEOTIDE SEQUENCE [LARGE SCALE GENOMIC DNA]</scope>
</reference>
<dbReference type="CDD" id="cd08704">
    <property type="entry name" value="Met_tRNA_FMT_C"/>
    <property type="match status" value="1"/>
</dbReference>
<dbReference type="NCBIfam" id="TIGR00460">
    <property type="entry name" value="fmt"/>
    <property type="match status" value="1"/>
</dbReference>
<comment type="function">
    <text evidence="6">Attaches a formyl group to the free amino group of methionyl-tRNA(fMet). The formyl group appears to play a dual role in the initiator identity of N-formylmethionyl-tRNA by promoting its recognition by IF2 and preventing the misappropriation of this tRNA by the elongation apparatus.</text>
</comment>
<dbReference type="SUPFAM" id="SSF56420">
    <property type="entry name" value="Peptide deformylase"/>
    <property type="match status" value="1"/>
</dbReference>
<evidence type="ECO:0000256" key="6">
    <source>
        <dbReference type="HAMAP-Rule" id="MF_00182"/>
    </source>
</evidence>
<feature type="domain" description="Formyl transferase C-terminal" evidence="8">
    <location>
        <begin position="360"/>
        <end position="407"/>
    </location>
</feature>
<dbReference type="SUPFAM" id="SSF50486">
    <property type="entry name" value="FMT C-terminal domain-like"/>
    <property type="match status" value="1"/>
</dbReference>
<feature type="binding site" evidence="5">
    <location>
        <position position="97"/>
    </location>
    <ligand>
        <name>Fe cation</name>
        <dbReference type="ChEBI" id="CHEBI:24875"/>
    </ligand>
</feature>
<comment type="catalytic activity">
    <reaction evidence="6">
        <text>L-methionyl-tRNA(fMet) + (6R)-10-formyltetrahydrofolate = N-formyl-L-methionyl-tRNA(fMet) + (6S)-5,6,7,8-tetrahydrofolate + H(+)</text>
        <dbReference type="Rhea" id="RHEA:24380"/>
        <dbReference type="Rhea" id="RHEA-COMP:9952"/>
        <dbReference type="Rhea" id="RHEA-COMP:9953"/>
        <dbReference type="ChEBI" id="CHEBI:15378"/>
        <dbReference type="ChEBI" id="CHEBI:57453"/>
        <dbReference type="ChEBI" id="CHEBI:78530"/>
        <dbReference type="ChEBI" id="CHEBI:78844"/>
        <dbReference type="ChEBI" id="CHEBI:195366"/>
        <dbReference type="EC" id="2.1.2.9"/>
    </reaction>
</comment>
<dbReference type="InterPro" id="IPR005793">
    <property type="entry name" value="Formyl_trans_C"/>
</dbReference>
<gene>
    <name evidence="5" type="primary">def</name>
    <name evidence="6" type="synonym">fmt</name>
    <name evidence="9" type="ORF">A2215_03820</name>
</gene>
<dbReference type="InterPro" id="IPR044135">
    <property type="entry name" value="Met-tRNA-FMT_C"/>
</dbReference>
<evidence type="ECO:0000256" key="1">
    <source>
        <dbReference type="ARBA" id="ARBA00010699"/>
    </source>
</evidence>
<dbReference type="GO" id="GO:0042586">
    <property type="term" value="F:peptide deformylase activity"/>
    <property type="evidence" value="ECO:0007669"/>
    <property type="project" value="UniProtKB-UniRule"/>
</dbReference>
<dbReference type="InterPro" id="IPR002376">
    <property type="entry name" value="Formyl_transf_N"/>
</dbReference>
<dbReference type="GO" id="GO:0046872">
    <property type="term" value="F:metal ion binding"/>
    <property type="evidence" value="ECO:0007669"/>
    <property type="project" value="UniProtKB-KW"/>
</dbReference>
<comment type="caution">
    <text evidence="9">The sequence shown here is derived from an EMBL/GenBank/DDBJ whole genome shotgun (WGS) entry which is preliminary data.</text>
</comment>
<evidence type="ECO:0000259" key="7">
    <source>
        <dbReference type="Pfam" id="PF00551"/>
    </source>
</evidence>
<dbReference type="NCBIfam" id="TIGR00079">
    <property type="entry name" value="pept_deformyl"/>
    <property type="match status" value="1"/>
</dbReference>
<comment type="catalytic activity">
    <reaction evidence="5">
        <text>N-terminal N-formyl-L-methionyl-[peptide] + H2O = N-terminal L-methionyl-[peptide] + formate</text>
        <dbReference type="Rhea" id="RHEA:24420"/>
        <dbReference type="Rhea" id="RHEA-COMP:10639"/>
        <dbReference type="Rhea" id="RHEA-COMP:10640"/>
        <dbReference type="ChEBI" id="CHEBI:15377"/>
        <dbReference type="ChEBI" id="CHEBI:15740"/>
        <dbReference type="ChEBI" id="CHEBI:49298"/>
        <dbReference type="ChEBI" id="CHEBI:64731"/>
        <dbReference type="EC" id="3.5.1.88"/>
    </reaction>
</comment>
<dbReference type="EMBL" id="MEZY01000035">
    <property type="protein sequence ID" value="OGD63496.1"/>
    <property type="molecule type" value="Genomic_DNA"/>
</dbReference>
<keyword evidence="5" id="KW-0378">Hydrolase</keyword>
<dbReference type="InterPro" id="IPR011034">
    <property type="entry name" value="Formyl_transferase-like_C_sf"/>
</dbReference>
<dbReference type="SUPFAM" id="SSF53328">
    <property type="entry name" value="Formyltransferase"/>
    <property type="match status" value="1"/>
</dbReference>
<keyword evidence="3 6" id="KW-0808">Transferase</keyword>